<dbReference type="EMBL" id="GG679899">
    <property type="protein sequence ID" value="EER07289.1"/>
    <property type="molecule type" value="Genomic_DNA"/>
</dbReference>
<dbReference type="GeneID" id="9060058"/>
<gene>
    <name evidence="1" type="ORF">Pmar_PMAR020450</name>
</gene>
<dbReference type="RefSeq" id="XP_002775473.1">
    <property type="nucleotide sequence ID" value="XM_002775427.1"/>
</dbReference>
<organism evidence="2">
    <name type="scientific">Perkinsus marinus (strain ATCC 50983 / TXsc)</name>
    <dbReference type="NCBI Taxonomy" id="423536"/>
    <lineage>
        <taxon>Eukaryota</taxon>
        <taxon>Sar</taxon>
        <taxon>Alveolata</taxon>
        <taxon>Perkinsozoa</taxon>
        <taxon>Perkinsea</taxon>
        <taxon>Perkinsida</taxon>
        <taxon>Perkinsidae</taxon>
        <taxon>Perkinsus</taxon>
    </lineage>
</organism>
<keyword evidence="2" id="KW-1185">Reference proteome</keyword>
<evidence type="ECO:0000313" key="1">
    <source>
        <dbReference type="EMBL" id="EER07289.1"/>
    </source>
</evidence>
<name>C5L727_PERM5</name>
<sequence>MAPRKKNSPFKTLAEIDGETTPTEGACGAATTTNFFDARKEARTEMKVSGHPVWKVTRKAFGTICIS</sequence>
<protein>
    <submittedName>
        <fullName evidence="1">Uncharacterized protein</fullName>
    </submittedName>
</protein>
<dbReference type="InParanoid" id="C5L727"/>
<accession>C5L727</accession>
<proteinExistence type="predicted"/>
<evidence type="ECO:0000313" key="2">
    <source>
        <dbReference type="Proteomes" id="UP000007800"/>
    </source>
</evidence>
<dbReference type="Proteomes" id="UP000007800">
    <property type="component" value="Unassembled WGS sequence"/>
</dbReference>
<reference evidence="1 2" key="1">
    <citation type="submission" date="2008-07" db="EMBL/GenBank/DDBJ databases">
        <authorList>
            <person name="El-Sayed N."/>
            <person name="Caler E."/>
            <person name="Inman J."/>
            <person name="Amedeo P."/>
            <person name="Hass B."/>
            <person name="Wortman J."/>
        </authorList>
    </citation>
    <scope>NUCLEOTIDE SEQUENCE [LARGE SCALE GENOMIC DNA]</scope>
    <source>
        <strain evidence="2">ATCC 50983 / TXsc</strain>
    </source>
</reference>
<dbReference type="AlphaFoldDB" id="C5L727"/>